<accession>A0A0L0HFK5</accession>
<dbReference type="RefSeq" id="XP_016607739.1">
    <property type="nucleotide sequence ID" value="XM_016757407.1"/>
</dbReference>
<dbReference type="OrthoDB" id="2161954at2759"/>
<dbReference type="InParanoid" id="A0A0L0HFK5"/>
<reference evidence="1 2" key="1">
    <citation type="submission" date="2009-08" db="EMBL/GenBank/DDBJ databases">
        <title>The Genome Sequence of Spizellomyces punctatus strain DAOM BR117.</title>
        <authorList>
            <consortium name="The Broad Institute Genome Sequencing Platform"/>
            <person name="Russ C."/>
            <person name="Cuomo C."/>
            <person name="Shea T."/>
            <person name="Young S.K."/>
            <person name="Zeng Q."/>
            <person name="Koehrsen M."/>
            <person name="Haas B."/>
            <person name="Borodovsky M."/>
            <person name="Guigo R."/>
            <person name="Alvarado L."/>
            <person name="Berlin A."/>
            <person name="Bochicchio J."/>
            <person name="Borenstein D."/>
            <person name="Chapman S."/>
            <person name="Chen Z."/>
            <person name="Engels R."/>
            <person name="Freedman E."/>
            <person name="Gellesch M."/>
            <person name="Goldberg J."/>
            <person name="Griggs A."/>
            <person name="Gujja S."/>
            <person name="Heiman D."/>
            <person name="Hepburn T."/>
            <person name="Howarth C."/>
            <person name="Jen D."/>
            <person name="Larson L."/>
            <person name="Lewis B."/>
            <person name="Mehta T."/>
            <person name="Park D."/>
            <person name="Pearson M."/>
            <person name="Roberts A."/>
            <person name="Saif S."/>
            <person name="Shenoy N."/>
            <person name="Sisk P."/>
            <person name="Stolte C."/>
            <person name="Sykes S."/>
            <person name="Thomson T."/>
            <person name="Walk T."/>
            <person name="White J."/>
            <person name="Yandava C."/>
            <person name="Burger G."/>
            <person name="Gray M.W."/>
            <person name="Holland P.W.H."/>
            <person name="King N."/>
            <person name="Lang F.B.F."/>
            <person name="Roger A.J."/>
            <person name="Ruiz-Trillo I."/>
            <person name="Lander E."/>
            <person name="Nusbaum C."/>
        </authorList>
    </citation>
    <scope>NUCLEOTIDE SEQUENCE [LARGE SCALE GENOMIC DNA]</scope>
    <source>
        <strain evidence="1 2">DAOM BR117</strain>
    </source>
</reference>
<organism evidence="1 2">
    <name type="scientific">Spizellomyces punctatus (strain DAOM BR117)</name>
    <dbReference type="NCBI Taxonomy" id="645134"/>
    <lineage>
        <taxon>Eukaryota</taxon>
        <taxon>Fungi</taxon>
        <taxon>Fungi incertae sedis</taxon>
        <taxon>Chytridiomycota</taxon>
        <taxon>Chytridiomycota incertae sedis</taxon>
        <taxon>Chytridiomycetes</taxon>
        <taxon>Spizellomycetales</taxon>
        <taxon>Spizellomycetaceae</taxon>
        <taxon>Spizellomyces</taxon>
    </lineage>
</organism>
<name>A0A0L0HFK5_SPIPD</name>
<sequence>MRPTRAKITDAISAIERCFLRNQDGTNSVKDSTDSLSITEMTELLESLRGSIQRAVSVEQTRKPEFDIFLLTFQRWLLTDIARDQALLCDLLLPILNEALPPSASITPQTAPFVEKTLQFVRDTILRCSVAKDLIGKHMIGRLVATAVCVHASTMLKRQALDILNSLLAKSKENKALLTSHTCLTDLDNLVHLLKNAGDVELQTQLVELLFRICPKPKQERLQFIDTLHLPKIFADIRGDYFHQDCRAFLNQLNAGNDGVLKTPKSFRLSHAECVLGDTTSSLTLNPPDGADSLWLDFNTSSLSILVMIAGGDILSIELAFSKVQRWQVESSAGAFLPMTPIRI</sequence>
<dbReference type="EMBL" id="KQ257457">
    <property type="protein sequence ID" value="KNC99699.1"/>
    <property type="molecule type" value="Genomic_DNA"/>
</dbReference>
<keyword evidence="2" id="KW-1185">Reference proteome</keyword>
<dbReference type="SUPFAM" id="SSF48371">
    <property type="entry name" value="ARM repeat"/>
    <property type="match status" value="1"/>
</dbReference>
<dbReference type="AlphaFoldDB" id="A0A0L0HFK5"/>
<dbReference type="Proteomes" id="UP000053201">
    <property type="component" value="Unassembled WGS sequence"/>
</dbReference>
<evidence type="ECO:0000313" key="2">
    <source>
        <dbReference type="Proteomes" id="UP000053201"/>
    </source>
</evidence>
<dbReference type="InterPro" id="IPR016024">
    <property type="entry name" value="ARM-type_fold"/>
</dbReference>
<dbReference type="GeneID" id="27692375"/>
<proteinExistence type="predicted"/>
<protein>
    <submittedName>
        <fullName evidence="1">Uncharacterized protein</fullName>
    </submittedName>
</protein>
<gene>
    <name evidence="1" type="ORF">SPPG_09250</name>
</gene>
<dbReference type="InterPro" id="IPR058392">
    <property type="entry name" value="DUF8079"/>
</dbReference>
<dbReference type="VEuPathDB" id="FungiDB:SPPG_09250"/>
<evidence type="ECO:0000313" key="1">
    <source>
        <dbReference type="EMBL" id="KNC99699.1"/>
    </source>
</evidence>
<dbReference type="Pfam" id="PF26290">
    <property type="entry name" value="DUF8079"/>
    <property type="match status" value="1"/>
</dbReference>